<dbReference type="KEGG" id="dvu:DVU_2782"/>
<accession>Q727S3</accession>
<reference evidence="1 2" key="1">
    <citation type="journal article" date="2004" name="Nat. Biotechnol.">
        <title>The genome sequence of the anaerobic, sulfate-reducing bacterium Desulfovibrio vulgaris Hildenborough.</title>
        <authorList>
            <person name="Heidelberg J.F."/>
            <person name="Seshadri R."/>
            <person name="Haveman S.A."/>
            <person name="Hemme C.L."/>
            <person name="Paulsen I.T."/>
            <person name="Kolonay J.F."/>
            <person name="Eisen J.A."/>
            <person name="Ward N."/>
            <person name="Methe B."/>
            <person name="Brinkac L.M."/>
            <person name="Daugherty S.C."/>
            <person name="Deboy R.T."/>
            <person name="Dodson R.J."/>
            <person name="Durkin A.S."/>
            <person name="Madupu R."/>
            <person name="Nelson W.C."/>
            <person name="Sullivan S.A."/>
            <person name="Fouts D."/>
            <person name="Haft D.H."/>
            <person name="Selengut J."/>
            <person name="Peterson J.D."/>
            <person name="Davidsen T.M."/>
            <person name="Zafar N."/>
            <person name="Zhou L."/>
            <person name="Radune D."/>
            <person name="Dimitrov G."/>
            <person name="Hance M."/>
            <person name="Tran K."/>
            <person name="Khouri H."/>
            <person name="Gill J."/>
            <person name="Utterback T.R."/>
            <person name="Feldblyum T.V."/>
            <person name="Wall J.D."/>
            <person name="Voordouw G."/>
            <person name="Fraser C.M."/>
        </authorList>
    </citation>
    <scope>NUCLEOTIDE SEQUENCE [LARGE SCALE GENOMIC DNA]</scope>
    <source>
        <strain evidence="2">ATCC 29579 / DSM 644 / NCIMB 8303 / VKM B-1760 / Hildenborough</strain>
    </source>
</reference>
<dbReference type="AlphaFoldDB" id="Q727S3"/>
<dbReference type="Proteomes" id="UP000002194">
    <property type="component" value="Chromosome"/>
</dbReference>
<dbReference type="STRING" id="882.DVU_2782"/>
<dbReference type="HOGENOM" id="CLU_3042808_0_0_7"/>
<evidence type="ECO:0000313" key="1">
    <source>
        <dbReference type="EMBL" id="AAS97254.1"/>
    </source>
</evidence>
<dbReference type="PaxDb" id="882-DVU_2782"/>
<sequence>MGTAVGPILSLPKVSHATTPGIVRAGGRCIVVPCPESARLAFFIMMGDAVDLNI</sequence>
<dbReference type="EMBL" id="AE017285">
    <property type="protein sequence ID" value="AAS97254.1"/>
    <property type="molecule type" value="Genomic_DNA"/>
</dbReference>
<keyword evidence="2" id="KW-1185">Reference proteome</keyword>
<name>Q727S3_NITV2</name>
<proteinExistence type="predicted"/>
<gene>
    <name evidence="1" type="ordered locus">DVU_2782</name>
</gene>
<evidence type="ECO:0000313" key="2">
    <source>
        <dbReference type="Proteomes" id="UP000002194"/>
    </source>
</evidence>
<dbReference type="EnsemblBacteria" id="AAS97254">
    <property type="protein sequence ID" value="AAS97254"/>
    <property type="gene ID" value="DVU_2782"/>
</dbReference>
<protein>
    <submittedName>
        <fullName evidence="1">Uncharacterized protein</fullName>
    </submittedName>
</protein>
<organism evidence="1 2">
    <name type="scientific">Nitratidesulfovibrio vulgaris (strain ATCC 29579 / DSM 644 / CCUG 34227 / NCIMB 8303 / VKM B-1760 / Hildenborough)</name>
    <name type="common">Desulfovibrio vulgaris</name>
    <dbReference type="NCBI Taxonomy" id="882"/>
    <lineage>
        <taxon>Bacteria</taxon>
        <taxon>Pseudomonadati</taxon>
        <taxon>Thermodesulfobacteriota</taxon>
        <taxon>Desulfovibrionia</taxon>
        <taxon>Desulfovibrionales</taxon>
        <taxon>Desulfovibrionaceae</taxon>
        <taxon>Nitratidesulfovibrio</taxon>
    </lineage>
</organism>